<dbReference type="Proteomes" id="UP000026907">
    <property type="component" value="Segment"/>
</dbReference>
<evidence type="ECO:0000313" key="1">
    <source>
        <dbReference type="EMBL" id="AHN83795.1"/>
    </source>
</evidence>
<dbReference type="Gene3D" id="3.90.75.20">
    <property type="match status" value="1"/>
</dbReference>
<dbReference type="EMBL" id="KJ190158">
    <property type="protein sequence ID" value="AHN83795.1"/>
    <property type="molecule type" value="Genomic_DNA"/>
</dbReference>
<keyword evidence="2" id="KW-1185">Reference proteome</keyword>
<keyword evidence="1" id="KW-0255">Endonuclease</keyword>
<dbReference type="GeneID" id="19486932"/>
<dbReference type="GO" id="GO:0004519">
    <property type="term" value="F:endonuclease activity"/>
    <property type="evidence" value="ECO:0007669"/>
    <property type="project" value="UniProtKB-KW"/>
</dbReference>
<name>A0A023MHD3_9CAUD</name>
<dbReference type="RefSeq" id="YP_009031116.1">
    <property type="nucleotide sequence ID" value="NC_024134.1"/>
</dbReference>
<keyword evidence="1" id="KW-0540">Nuclease</keyword>
<dbReference type="KEGG" id="vg:19486932"/>
<accession>A0A023MHD3</accession>
<sequence>MARTADYHGYTVFDDGTIPLSKRDHTTMFCFDNGRGYLCVTMLIEGKQCTKGVHHLVAECFVSNPDPERLTWVNHKDGNKYNNAYWNLEWTTPGGNIKHAYDNDLRVRPVGEYNANAVLTEDEVIEICELLQSGLRQCEIRDLGYPYETVRAIKQRRQWKHISKNYTW</sequence>
<dbReference type="InterPro" id="IPR044925">
    <property type="entry name" value="His-Me_finger_sf"/>
</dbReference>
<evidence type="ECO:0000313" key="2">
    <source>
        <dbReference type="Proteomes" id="UP000026907"/>
    </source>
</evidence>
<protein>
    <submittedName>
        <fullName evidence="1">H-N-H homing endonuclease</fullName>
    </submittedName>
</protein>
<dbReference type="SUPFAM" id="SSF54060">
    <property type="entry name" value="His-Me finger endonucleases"/>
    <property type="match status" value="1"/>
</dbReference>
<reference evidence="1 2" key="1">
    <citation type="journal article" date="2014" name="Genome Announc.">
        <title>Complete Genome Sequences of Two Escherichia coli O157:H7 Phages Effective in Limiting Contamination of Food Products.</title>
        <authorList>
            <person name="Hong Y."/>
            <person name="Pan Y."/>
            <person name="Harman N.J."/>
            <person name="Ebner P.D."/>
        </authorList>
    </citation>
    <scope>NUCLEOTIDE SEQUENCE [LARGE SCALE GENOMIC DNA]</scope>
</reference>
<keyword evidence="1" id="KW-0378">Hydrolase</keyword>
<organism evidence="1 2">
    <name type="scientific">Escherichia phage FFH2</name>
    <dbReference type="NCBI Taxonomy" id="1446490"/>
    <lineage>
        <taxon>Viruses</taxon>
        <taxon>Duplodnaviria</taxon>
        <taxon>Heunggongvirae</taxon>
        <taxon>Uroviricota</taxon>
        <taxon>Caudoviricetes</taxon>
        <taxon>Vequintavirinae</taxon>
        <taxon>Vequintavirus</taxon>
        <taxon>Vequintavirus PDX</taxon>
        <taxon>Vequintavirus FFH2</taxon>
    </lineage>
</organism>
<proteinExistence type="predicted"/>